<proteinExistence type="predicted"/>
<dbReference type="PANTHER" id="PTHR48100">
    <property type="entry name" value="BROAD-SPECIFICITY PHOSPHATASE YOR283W-RELATED"/>
    <property type="match status" value="1"/>
</dbReference>
<name>A0A1F6G6V0_9BACT</name>
<dbReference type="CDD" id="cd07067">
    <property type="entry name" value="HP_PGM_like"/>
    <property type="match status" value="1"/>
</dbReference>
<protein>
    <recommendedName>
        <fullName evidence="3">Phosphoglycerate mutase</fullName>
    </recommendedName>
</protein>
<dbReference type="GO" id="GO:0016791">
    <property type="term" value="F:phosphatase activity"/>
    <property type="evidence" value="ECO:0007669"/>
    <property type="project" value="TreeGrafter"/>
</dbReference>
<gene>
    <name evidence="1" type="ORF">A2609_01170</name>
</gene>
<dbReference type="InterPro" id="IPR029033">
    <property type="entry name" value="His_PPase_superfam"/>
</dbReference>
<dbReference type="SMART" id="SM00855">
    <property type="entry name" value="PGAM"/>
    <property type="match status" value="1"/>
</dbReference>
<dbReference type="EMBL" id="MFMU01000004">
    <property type="protein sequence ID" value="OGG93842.1"/>
    <property type="molecule type" value="Genomic_DNA"/>
</dbReference>
<evidence type="ECO:0000313" key="1">
    <source>
        <dbReference type="EMBL" id="OGG93842.1"/>
    </source>
</evidence>
<dbReference type="Gene3D" id="3.40.50.1240">
    <property type="entry name" value="Phosphoglycerate mutase-like"/>
    <property type="match status" value="1"/>
</dbReference>
<dbReference type="GO" id="GO:0005737">
    <property type="term" value="C:cytoplasm"/>
    <property type="evidence" value="ECO:0007669"/>
    <property type="project" value="TreeGrafter"/>
</dbReference>
<dbReference type="PANTHER" id="PTHR48100:SF1">
    <property type="entry name" value="HISTIDINE PHOSPHATASE FAMILY PROTEIN-RELATED"/>
    <property type="match status" value="1"/>
</dbReference>
<dbReference type="InterPro" id="IPR050275">
    <property type="entry name" value="PGM_Phosphatase"/>
</dbReference>
<dbReference type="Pfam" id="PF00300">
    <property type="entry name" value="His_Phos_1"/>
    <property type="match status" value="1"/>
</dbReference>
<evidence type="ECO:0008006" key="3">
    <source>
        <dbReference type="Google" id="ProtNLM"/>
    </source>
</evidence>
<evidence type="ECO:0000313" key="2">
    <source>
        <dbReference type="Proteomes" id="UP000176867"/>
    </source>
</evidence>
<sequence>MRIFLIRHASVEYTNNSATNRHIDLSPRGTVQASEMAKLWEPKIGYLYSSTLPRAVQTIEPLAKKLNKSIIEESTLFELDYRGDAALFHEKIKEDRNFKFEGGESITEANVRFEKAVRHIADIHNTCTVAVGTHGTVLSEFLINQFGFPSDYFFKLSYPDVYEIQYTNEKGFIFIRRAINLLPKTIEYKDIPLVY</sequence>
<dbReference type="InterPro" id="IPR013078">
    <property type="entry name" value="His_Pase_superF_clade-1"/>
</dbReference>
<reference evidence="1 2" key="1">
    <citation type="journal article" date="2016" name="Nat. Commun.">
        <title>Thousands of microbial genomes shed light on interconnected biogeochemical processes in an aquifer system.</title>
        <authorList>
            <person name="Anantharaman K."/>
            <person name="Brown C.T."/>
            <person name="Hug L.A."/>
            <person name="Sharon I."/>
            <person name="Castelle C.J."/>
            <person name="Probst A.J."/>
            <person name="Thomas B.C."/>
            <person name="Singh A."/>
            <person name="Wilkins M.J."/>
            <person name="Karaoz U."/>
            <person name="Brodie E.L."/>
            <person name="Williams K.H."/>
            <person name="Hubbard S.S."/>
            <person name="Banfield J.F."/>
        </authorList>
    </citation>
    <scope>NUCLEOTIDE SEQUENCE [LARGE SCALE GENOMIC DNA]</scope>
</reference>
<dbReference type="Proteomes" id="UP000176867">
    <property type="component" value="Unassembled WGS sequence"/>
</dbReference>
<dbReference type="STRING" id="1798533.A2609_01170"/>
<accession>A0A1F6G6V0</accession>
<comment type="caution">
    <text evidence="1">The sequence shown here is derived from an EMBL/GenBank/DDBJ whole genome shotgun (WGS) entry which is preliminary data.</text>
</comment>
<organism evidence="1 2">
    <name type="scientific">Candidatus Kaiserbacteria bacterium RIFOXYD1_FULL_47_14</name>
    <dbReference type="NCBI Taxonomy" id="1798533"/>
    <lineage>
        <taxon>Bacteria</taxon>
        <taxon>Candidatus Kaiseribacteriota</taxon>
    </lineage>
</organism>
<dbReference type="SUPFAM" id="SSF53254">
    <property type="entry name" value="Phosphoglycerate mutase-like"/>
    <property type="match status" value="1"/>
</dbReference>
<dbReference type="AlphaFoldDB" id="A0A1F6G6V0"/>